<dbReference type="Proteomes" id="UP000247591">
    <property type="component" value="Unassembled WGS sequence"/>
</dbReference>
<protein>
    <recommendedName>
        <fullName evidence="3">EVE domain-containing protein</fullName>
    </recommendedName>
</protein>
<accession>A0A318RN13</accession>
<gene>
    <name evidence="1" type="ORF">DFR67_109255</name>
</gene>
<dbReference type="AlphaFoldDB" id="A0A318RN13"/>
<evidence type="ECO:0000313" key="1">
    <source>
        <dbReference type="EMBL" id="PYE16026.1"/>
    </source>
</evidence>
<dbReference type="RefSeq" id="WP_146240466.1">
    <property type="nucleotide sequence ID" value="NZ_QJSP01000009.1"/>
</dbReference>
<name>A0A318RN13_WILLI</name>
<dbReference type="OrthoDB" id="4464348at2"/>
<dbReference type="EMBL" id="QJSP01000009">
    <property type="protein sequence ID" value="PYE16026.1"/>
    <property type="molecule type" value="Genomic_DNA"/>
</dbReference>
<proteinExistence type="predicted"/>
<comment type="caution">
    <text evidence="1">The sequence shown here is derived from an EMBL/GenBank/DDBJ whole genome shotgun (WGS) entry which is preliminary data.</text>
</comment>
<evidence type="ECO:0008006" key="3">
    <source>
        <dbReference type="Google" id="ProtNLM"/>
    </source>
</evidence>
<sequence length="178" mass="19228">MPITRADIGCWVIKCNPVTGTDYFGVLDAASSMGVSSTALHADSWCLSARSGRRTLVRDGDLVALWVTGPKDPGIYEFGWVTHVGAAEPPDDRGIGDLDAGDLPEKLHYQAIRLGRRGHIARSLMQATPDLAGCEQLRAPMMSNPSYLTVAEAHALADVISVRQSAELLRASRWDTLL</sequence>
<reference evidence="1 2" key="1">
    <citation type="submission" date="2018-06" db="EMBL/GenBank/DDBJ databases">
        <title>Genomic Encyclopedia of Type Strains, Phase IV (KMG-IV): sequencing the most valuable type-strain genomes for metagenomic binning, comparative biology and taxonomic classification.</title>
        <authorList>
            <person name="Goeker M."/>
        </authorList>
    </citation>
    <scope>NUCLEOTIDE SEQUENCE [LARGE SCALE GENOMIC DNA]</scope>
    <source>
        <strain evidence="1 2">DSM 45521</strain>
    </source>
</reference>
<organism evidence="1 2">
    <name type="scientific">Williamsia limnetica</name>
    <dbReference type="NCBI Taxonomy" id="882452"/>
    <lineage>
        <taxon>Bacteria</taxon>
        <taxon>Bacillati</taxon>
        <taxon>Actinomycetota</taxon>
        <taxon>Actinomycetes</taxon>
        <taxon>Mycobacteriales</taxon>
        <taxon>Nocardiaceae</taxon>
        <taxon>Williamsia</taxon>
    </lineage>
</organism>
<evidence type="ECO:0000313" key="2">
    <source>
        <dbReference type="Proteomes" id="UP000247591"/>
    </source>
</evidence>
<keyword evidence="2" id="KW-1185">Reference proteome</keyword>